<sequence length="89" mass="9895">MRQIKLFEVPPVGTKVAIIYAKPTLVGAVSLIHPSRLVELDADGIEEVPVLTIATRDEKREALECLVSKLNKVAYVRYDDMFHGFAAAR</sequence>
<name>A0ACC3SX78_LIPKO</name>
<evidence type="ECO:0000313" key="2">
    <source>
        <dbReference type="Proteomes" id="UP001433508"/>
    </source>
</evidence>
<protein>
    <submittedName>
        <fullName evidence="1">Uncharacterized protein</fullName>
    </submittedName>
</protein>
<evidence type="ECO:0000313" key="1">
    <source>
        <dbReference type="EMBL" id="KAK9235387.1"/>
    </source>
</evidence>
<gene>
    <name evidence="1" type="ORF">V1525DRAFT_390520</name>
</gene>
<keyword evidence="2" id="KW-1185">Reference proteome</keyword>
<comment type="caution">
    <text evidence="1">The sequence shown here is derived from an EMBL/GenBank/DDBJ whole genome shotgun (WGS) entry which is preliminary data.</text>
</comment>
<accession>A0ACC3SX78</accession>
<proteinExistence type="predicted"/>
<organism evidence="1 2">
    <name type="scientific">Lipomyces kononenkoae</name>
    <name type="common">Yeast</name>
    <dbReference type="NCBI Taxonomy" id="34357"/>
    <lineage>
        <taxon>Eukaryota</taxon>
        <taxon>Fungi</taxon>
        <taxon>Dikarya</taxon>
        <taxon>Ascomycota</taxon>
        <taxon>Saccharomycotina</taxon>
        <taxon>Lipomycetes</taxon>
        <taxon>Lipomycetales</taxon>
        <taxon>Lipomycetaceae</taxon>
        <taxon>Lipomyces</taxon>
    </lineage>
</organism>
<dbReference type="EMBL" id="MU971418">
    <property type="protein sequence ID" value="KAK9235387.1"/>
    <property type="molecule type" value="Genomic_DNA"/>
</dbReference>
<dbReference type="Proteomes" id="UP001433508">
    <property type="component" value="Unassembled WGS sequence"/>
</dbReference>
<reference evidence="2" key="1">
    <citation type="journal article" date="2024" name="Front. Bioeng. Biotechnol.">
        <title>Genome-scale model development and genomic sequencing of the oleaginous clade Lipomyces.</title>
        <authorList>
            <person name="Czajka J.J."/>
            <person name="Han Y."/>
            <person name="Kim J."/>
            <person name="Mondo S.J."/>
            <person name="Hofstad B.A."/>
            <person name="Robles A."/>
            <person name="Haridas S."/>
            <person name="Riley R."/>
            <person name="LaButti K."/>
            <person name="Pangilinan J."/>
            <person name="Andreopoulos W."/>
            <person name="Lipzen A."/>
            <person name="Yan J."/>
            <person name="Wang M."/>
            <person name="Ng V."/>
            <person name="Grigoriev I.V."/>
            <person name="Spatafora J.W."/>
            <person name="Magnuson J.K."/>
            <person name="Baker S.E."/>
            <person name="Pomraning K.R."/>
        </authorList>
    </citation>
    <scope>NUCLEOTIDE SEQUENCE [LARGE SCALE GENOMIC DNA]</scope>
    <source>
        <strain evidence="2">CBS 7786</strain>
    </source>
</reference>